<keyword evidence="3" id="KW-1185">Reference proteome</keyword>
<dbReference type="STRING" id="334253.SAMN04487943_106130"/>
<dbReference type="InterPro" id="IPR003772">
    <property type="entry name" value="YceD"/>
</dbReference>
<feature type="compositionally biased region" description="Basic and acidic residues" evidence="1">
    <location>
        <begin position="150"/>
        <end position="175"/>
    </location>
</feature>
<dbReference type="AlphaFoldDB" id="A0A1I4MAL8"/>
<gene>
    <name evidence="2" type="ORF">SAMN04487943_106130</name>
</gene>
<dbReference type="Pfam" id="PF02620">
    <property type="entry name" value="YceD"/>
    <property type="match status" value="1"/>
</dbReference>
<accession>A0A1I4MAL8</accession>
<evidence type="ECO:0008006" key="4">
    <source>
        <dbReference type="Google" id="ProtNLM"/>
    </source>
</evidence>
<protein>
    <recommendedName>
        <fullName evidence="4">DUF177 domain-containing protein</fullName>
    </recommendedName>
</protein>
<dbReference type="EMBL" id="FOTR01000006">
    <property type="protein sequence ID" value="SFM00248.1"/>
    <property type="molecule type" value="Genomic_DNA"/>
</dbReference>
<evidence type="ECO:0000313" key="2">
    <source>
        <dbReference type="EMBL" id="SFM00248.1"/>
    </source>
</evidence>
<feature type="region of interest" description="Disordered" evidence="1">
    <location>
        <begin position="141"/>
        <end position="175"/>
    </location>
</feature>
<name>A0A1I4MAL8_9BACI</name>
<proteinExistence type="predicted"/>
<dbReference type="RefSeq" id="WP_091483949.1">
    <property type="nucleotide sequence ID" value="NZ_FOTR01000006.1"/>
</dbReference>
<organism evidence="2 3">
    <name type="scientific">Gracilibacillus orientalis</name>
    <dbReference type="NCBI Taxonomy" id="334253"/>
    <lineage>
        <taxon>Bacteria</taxon>
        <taxon>Bacillati</taxon>
        <taxon>Bacillota</taxon>
        <taxon>Bacilli</taxon>
        <taxon>Bacillales</taxon>
        <taxon>Bacillaceae</taxon>
        <taxon>Gracilibacillus</taxon>
    </lineage>
</organism>
<dbReference type="OrthoDB" id="9790372at2"/>
<evidence type="ECO:0000313" key="3">
    <source>
        <dbReference type="Proteomes" id="UP000198565"/>
    </source>
</evidence>
<reference evidence="3" key="1">
    <citation type="submission" date="2016-10" db="EMBL/GenBank/DDBJ databases">
        <authorList>
            <person name="Varghese N."/>
            <person name="Submissions S."/>
        </authorList>
    </citation>
    <scope>NUCLEOTIDE SEQUENCE [LARGE SCALE GENOMIC DNA]</scope>
    <source>
        <strain evidence="3">CGMCC 1.4250</strain>
    </source>
</reference>
<dbReference type="Proteomes" id="UP000198565">
    <property type="component" value="Unassembled WGS sequence"/>
</dbReference>
<evidence type="ECO:0000256" key="1">
    <source>
        <dbReference type="SAM" id="MobiDB-lite"/>
    </source>
</evidence>
<sequence>MKLYIQKLKQLQGEPVSFREEADISDIANLDNDIRRIEPVLVDGTARMVGDDITCDFQIQGTMILPCARTLVDVAYDFSIHAIETFTTTSYREEDEVFLVNGEVLDLIPFIKENVLLEMPLRVFADDDKLEANTMKEGKGWTLVTEEEQSEKVDPRLEKLKSLLDDNSNEKDSKE</sequence>